<evidence type="ECO:0000313" key="2">
    <source>
        <dbReference type="EMBL" id="GAA1126260.1"/>
    </source>
</evidence>
<protein>
    <submittedName>
        <fullName evidence="2">Nitrate reductase molybdenum cofactor assembly chaperone</fullName>
    </submittedName>
</protein>
<organism evidence="2 3">
    <name type="scientific">Nocardioides aquiterrae</name>
    <dbReference type="NCBI Taxonomy" id="203799"/>
    <lineage>
        <taxon>Bacteria</taxon>
        <taxon>Bacillati</taxon>
        <taxon>Actinomycetota</taxon>
        <taxon>Actinomycetes</taxon>
        <taxon>Propionibacteriales</taxon>
        <taxon>Nocardioidaceae</taxon>
        <taxon>Nocardioides</taxon>
    </lineage>
</organism>
<accession>A0ABP4EU10</accession>
<dbReference type="EMBL" id="BAAAJE010000001">
    <property type="protein sequence ID" value="GAA1126260.1"/>
    <property type="molecule type" value="Genomic_DNA"/>
</dbReference>
<dbReference type="PANTHER" id="PTHR43680:SF2">
    <property type="entry name" value="NITRATE REDUCTASE MOLYBDENUM COFACTOR ASSEMBLY CHAPERONE NARJ"/>
    <property type="match status" value="1"/>
</dbReference>
<dbReference type="RefSeq" id="WP_343904898.1">
    <property type="nucleotide sequence ID" value="NZ_BAAAJE010000001.1"/>
</dbReference>
<dbReference type="Pfam" id="PF02613">
    <property type="entry name" value="Nitrate_red_del"/>
    <property type="match status" value="1"/>
</dbReference>
<dbReference type="SUPFAM" id="SSF89155">
    <property type="entry name" value="TorD-like"/>
    <property type="match status" value="1"/>
</dbReference>
<evidence type="ECO:0000256" key="1">
    <source>
        <dbReference type="ARBA" id="ARBA00023063"/>
    </source>
</evidence>
<proteinExistence type="predicted"/>
<keyword evidence="1" id="KW-0534">Nitrate assimilation</keyword>
<name>A0ABP4EU10_9ACTN</name>
<keyword evidence="3" id="KW-1185">Reference proteome</keyword>
<sequence length="197" mass="21750">MRARVVRQAASYLLAYPDERLVERLPTIRAALAEHRVTSLDEFLDHLAATPLRELERQYVDVFDLSRRHALYLSYWTDGDTRRRGEVLAGFKAAYRASGFLVDTAGELPDYLPMVLEFAAVADPEAGEALLREYRPSLELLRIGLVEDHSPYADVVAAVCATLPGPSPKDRAAVQAMVGGPPTETVGLDLLPIGGYR</sequence>
<dbReference type="InterPro" id="IPR003765">
    <property type="entry name" value="NO3_reductase_chaperone_NarJ"/>
</dbReference>
<dbReference type="InterPro" id="IPR020945">
    <property type="entry name" value="DMSO/NO3_reduct_chaperone"/>
</dbReference>
<reference evidence="3" key="1">
    <citation type="journal article" date="2019" name="Int. J. Syst. Evol. Microbiol.">
        <title>The Global Catalogue of Microorganisms (GCM) 10K type strain sequencing project: providing services to taxonomists for standard genome sequencing and annotation.</title>
        <authorList>
            <consortium name="The Broad Institute Genomics Platform"/>
            <consortium name="The Broad Institute Genome Sequencing Center for Infectious Disease"/>
            <person name="Wu L."/>
            <person name="Ma J."/>
        </authorList>
    </citation>
    <scope>NUCLEOTIDE SEQUENCE [LARGE SCALE GENOMIC DNA]</scope>
    <source>
        <strain evidence="3">JCM 11813</strain>
    </source>
</reference>
<dbReference type="Proteomes" id="UP001499979">
    <property type="component" value="Unassembled WGS sequence"/>
</dbReference>
<dbReference type="PANTHER" id="PTHR43680">
    <property type="entry name" value="NITRATE REDUCTASE MOLYBDENUM COFACTOR ASSEMBLY CHAPERONE"/>
    <property type="match status" value="1"/>
</dbReference>
<dbReference type="InterPro" id="IPR036411">
    <property type="entry name" value="TorD-like_sf"/>
</dbReference>
<gene>
    <name evidence="2" type="primary">narJ</name>
    <name evidence="2" type="ORF">GCM10009606_02430</name>
</gene>
<evidence type="ECO:0000313" key="3">
    <source>
        <dbReference type="Proteomes" id="UP001499979"/>
    </source>
</evidence>
<dbReference type="NCBIfam" id="TIGR00684">
    <property type="entry name" value="narJ"/>
    <property type="match status" value="1"/>
</dbReference>
<comment type="caution">
    <text evidence="2">The sequence shown here is derived from an EMBL/GenBank/DDBJ whole genome shotgun (WGS) entry which is preliminary data.</text>
</comment>
<dbReference type="Gene3D" id="1.10.3480.10">
    <property type="entry name" value="TorD-like"/>
    <property type="match status" value="1"/>
</dbReference>